<comment type="subcellular location">
    <subcellularLocation>
        <location evidence="3">Plastid</location>
        <location evidence="3">Chloroplast outer membrane</location>
    </subcellularLocation>
</comment>
<keyword evidence="1" id="KW-0934">Plastid</keyword>
<feature type="non-terminal residue" evidence="5">
    <location>
        <position position="126"/>
    </location>
</feature>
<feature type="domain" description="Bacterial surface antigen (D15)" evidence="4">
    <location>
        <begin position="9"/>
        <end position="125"/>
    </location>
</feature>
<dbReference type="EMBL" id="AUSU01010343">
    <property type="protein sequence ID" value="EPS57333.1"/>
    <property type="molecule type" value="Genomic_DNA"/>
</dbReference>
<dbReference type="OrthoDB" id="1417283at2759"/>
<evidence type="ECO:0000256" key="1">
    <source>
        <dbReference type="ARBA" id="ARBA00022805"/>
    </source>
</evidence>
<dbReference type="Pfam" id="PF01103">
    <property type="entry name" value="Omp85"/>
    <property type="match status" value="1"/>
</dbReference>
<accession>S8D3X5</accession>
<organism evidence="5 6">
    <name type="scientific">Genlisea aurea</name>
    <dbReference type="NCBI Taxonomy" id="192259"/>
    <lineage>
        <taxon>Eukaryota</taxon>
        <taxon>Viridiplantae</taxon>
        <taxon>Streptophyta</taxon>
        <taxon>Embryophyta</taxon>
        <taxon>Tracheophyta</taxon>
        <taxon>Spermatophyta</taxon>
        <taxon>Magnoliopsida</taxon>
        <taxon>eudicotyledons</taxon>
        <taxon>Gunneridae</taxon>
        <taxon>Pentapetalae</taxon>
        <taxon>asterids</taxon>
        <taxon>lamiids</taxon>
        <taxon>Lamiales</taxon>
        <taxon>Lentibulariaceae</taxon>
        <taxon>Genlisea</taxon>
    </lineage>
</organism>
<dbReference type="GO" id="GO:0009707">
    <property type="term" value="C:chloroplast outer membrane"/>
    <property type="evidence" value="ECO:0007669"/>
    <property type="project" value="UniProtKB-SubCell"/>
</dbReference>
<sequence length="126" mass="13121">FFSYSLAGGSIVGNIAPYQAFSLGGSGSIRGYGEGAVGTGRSCFVANNELTLPLNKSLEGFVFLDCGSDLGSGHHVPGFPGPRRGKPGSGLGYGYGIRLRSHLGQLQLDCSVNASNQRTFHFGFSN</sequence>
<keyword evidence="6" id="KW-1185">Reference proteome</keyword>
<dbReference type="PANTHER" id="PTHR12815:SF40">
    <property type="entry name" value="OUTER ENVELOPE PROTEIN 36, CHLOROPLASTIC-RELATED"/>
    <property type="match status" value="1"/>
</dbReference>
<keyword evidence="1" id="KW-1002">Plastid outer membrane</keyword>
<feature type="non-terminal residue" evidence="5">
    <location>
        <position position="1"/>
    </location>
</feature>
<proteinExistence type="predicted"/>
<dbReference type="Proteomes" id="UP000015453">
    <property type="component" value="Unassembled WGS sequence"/>
</dbReference>
<keyword evidence="2" id="KW-0472">Membrane</keyword>
<dbReference type="InterPro" id="IPR039910">
    <property type="entry name" value="D15-like"/>
</dbReference>
<comment type="caution">
    <text evidence="5">The sequence shown here is derived from an EMBL/GenBank/DDBJ whole genome shotgun (WGS) entry which is preliminary data.</text>
</comment>
<dbReference type="AlphaFoldDB" id="S8D3X5"/>
<gene>
    <name evidence="5" type="ORF">M569_17483</name>
</gene>
<dbReference type="InterPro" id="IPR000184">
    <property type="entry name" value="Bac_surfAg_D15"/>
</dbReference>
<evidence type="ECO:0000313" key="6">
    <source>
        <dbReference type="Proteomes" id="UP000015453"/>
    </source>
</evidence>
<evidence type="ECO:0000313" key="5">
    <source>
        <dbReference type="EMBL" id="EPS57333.1"/>
    </source>
</evidence>
<evidence type="ECO:0000259" key="4">
    <source>
        <dbReference type="Pfam" id="PF01103"/>
    </source>
</evidence>
<dbReference type="Gene3D" id="2.40.160.50">
    <property type="entry name" value="membrane protein fhac: a member of the omp85/tpsb transporter family"/>
    <property type="match status" value="1"/>
</dbReference>
<evidence type="ECO:0000256" key="2">
    <source>
        <dbReference type="ARBA" id="ARBA00023136"/>
    </source>
</evidence>
<dbReference type="GO" id="GO:0009658">
    <property type="term" value="P:chloroplast organization"/>
    <property type="evidence" value="ECO:0007669"/>
    <property type="project" value="TreeGrafter"/>
</dbReference>
<evidence type="ECO:0000256" key="3">
    <source>
        <dbReference type="ARBA" id="ARBA00024013"/>
    </source>
</evidence>
<dbReference type="PANTHER" id="PTHR12815">
    <property type="entry name" value="SORTING AND ASSEMBLY MACHINERY SAMM50 PROTEIN FAMILY MEMBER"/>
    <property type="match status" value="1"/>
</dbReference>
<dbReference type="GO" id="GO:0009793">
    <property type="term" value="P:embryo development ending in seed dormancy"/>
    <property type="evidence" value="ECO:0007669"/>
    <property type="project" value="TreeGrafter"/>
</dbReference>
<reference evidence="5 6" key="1">
    <citation type="journal article" date="2013" name="BMC Genomics">
        <title>The miniature genome of a carnivorous plant Genlisea aurea contains a low number of genes and short non-coding sequences.</title>
        <authorList>
            <person name="Leushkin E.V."/>
            <person name="Sutormin R.A."/>
            <person name="Nabieva E.R."/>
            <person name="Penin A.A."/>
            <person name="Kondrashov A.S."/>
            <person name="Logacheva M.D."/>
        </authorList>
    </citation>
    <scope>NUCLEOTIDE SEQUENCE [LARGE SCALE GENOMIC DNA]</scope>
</reference>
<protein>
    <recommendedName>
        <fullName evidence="4">Bacterial surface antigen (D15) domain-containing protein</fullName>
    </recommendedName>
</protein>
<name>S8D3X5_9LAMI</name>